<dbReference type="InterPro" id="IPR001958">
    <property type="entry name" value="Tet-R_TetA/multi-R_MdtG-like"/>
</dbReference>
<dbReference type="AlphaFoldDB" id="A0A2D1U140"/>
<keyword evidence="6 7" id="KW-0472">Membrane</keyword>
<evidence type="ECO:0000256" key="2">
    <source>
        <dbReference type="ARBA" id="ARBA00022448"/>
    </source>
</evidence>
<dbReference type="RefSeq" id="WP_099437276.1">
    <property type="nucleotide sequence ID" value="NZ_CP024091.1"/>
</dbReference>
<dbReference type="OrthoDB" id="5379144at2"/>
<evidence type="ECO:0000256" key="4">
    <source>
        <dbReference type="ARBA" id="ARBA00022692"/>
    </source>
</evidence>
<keyword evidence="5 7" id="KW-1133">Transmembrane helix</keyword>
<feature type="transmembrane region" description="Helical" evidence="7">
    <location>
        <begin position="289"/>
        <end position="307"/>
    </location>
</feature>
<comment type="subcellular location">
    <subcellularLocation>
        <location evidence="1">Cell membrane</location>
        <topology evidence="1">Multi-pass membrane protein</topology>
    </subcellularLocation>
</comment>
<accession>A0A2D1U140</accession>
<keyword evidence="3" id="KW-1003">Cell membrane</keyword>
<evidence type="ECO:0000259" key="8">
    <source>
        <dbReference type="PROSITE" id="PS50850"/>
    </source>
</evidence>
<evidence type="ECO:0000256" key="3">
    <source>
        <dbReference type="ARBA" id="ARBA00022475"/>
    </source>
</evidence>
<sequence>MKEFIRLYLDAYRGLSTPAWMLALVMLINRSGAMVIPFLGVYMINHLHFSLEDTGMVLSCFGLGAVSGNFLGGWLTDKAGHFKVQLISLILTVPMFILLPELDTVVKLAIGVFALSLVSETFRPANSVSIAYYSKPDNVIRSFSLNRMALNLGFSIGPALGGFLAAISYAFLFYGNAVAALLSATLFFIYFRNRKGNEKKKSEVAEENEDQVSISPYKDVPFMLFSVLSCIFAICFLQLLSTLPLYYRNVYKMTEAEIGVILAFSGLVVFSLEMLVVHIAEKRFTSRTVIVAGTVMCAVSFLILNLAKGIPVLYLSMFVICLAEILAMPFMATVTLQRSSIKKRGAYMGINALSFSVAHIFSPLVGTKVAAAFGFETLWWGTVAALTIASVGFYFVMKQMKLSA</sequence>
<dbReference type="PANTHER" id="PTHR23517">
    <property type="entry name" value="RESISTANCE PROTEIN MDTM, PUTATIVE-RELATED-RELATED"/>
    <property type="match status" value="1"/>
</dbReference>
<dbReference type="GO" id="GO:0022857">
    <property type="term" value="F:transmembrane transporter activity"/>
    <property type="evidence" value="ECO:0007669"/>
    <property type="project" value="InterPro"/>
</dbReference>
<feature type="transmembrane region" description="Helical" evidence="7">
    <location>
        <begin position="258"/>
        <end position="277"/>
    </location>
</feature>
<organism evidence="9 10">
    <name type="scientific">Pedobacter ginsengisoli</name>
    <dbReference type="NCBI Taxonomy" id="363852"/>
    <lineage>
        <taxon>Bacteria</taxon>
        <taxon>Pseudomonadati</taxon>
        <taxon>Bacteroidota</taxon>
        <taxon>Sphingobacteriia</taxon>
        <taxon>Sphingobacteriales</taxon>
        <taxon>Sphingobacteriaceae</taxon>
        <taxon>Pedobacter</taxon>
    </lineage>
</organism>
<evidence type="ECO:0000256" key="7">
    <source>
        <dbReference type="SAM" id="Phobius"/>
    </source>
</evidence>
<dbReference type="Pfam" id="PF07690">
    <property type="entry name" value="MFS_1"/>
    <property type="match status" value="1"/>
</dbReference>
<dbReference type="PRINTS" id="PR01035">
    <property type="entry name" value="TCRTETA"/>
</dbReference>
<dbReference type="PROSITE" id="PS50850">
    <property type="entry name" value="MFS"/>
    <property type="match status" value="1"/>
</dbReference>
<feature type="transmembrane region" description="Helical" evidence="7">
    <location>
        <begin position="313"/>
        <end position="334"/>
    </location>
</feature>
<feature type="transmembrane region" description="Helical" evidence="7">
    <location>
        <begin position="378"/>
        <end position="397"/>
    </location>
</feature>
<dbReference type="InterPro" id="IPR050171">
    <property type="entry name" value="MFS_Transporters"/>
</dbReference>
<feature type="transmembrane region" description="Helical" evidence="7">
    <location>
        <begin position="105"/>
        <end position="122"/>
    </location>
</feature>
<feature type="transmembrane region" description="Helical" evidence="7">
    <location>
        <begin position="173"/>
        <end position="191"/>
    </location>
</feature>
<gene>
    <name evidence="9" type="ORF">CPT03_02005</name>
</gene>
<evidence type="ECO:0000313" key="9">
    <source>
        <dbReference type="EMBL" id="ATP55323.1"/>
    </source>
</evidence>
<dbReference type="InterPro" id="IPR020846">
    <property type="entry name" value="MFS_dom"/>
</dbReference>
<dbReference type="EMBL" id="CP024091">
    <property type="protein sequence ID" value="ATP55323.1"/>
    <property type="molecule type" value="Genomic_DNA"/>
</dbReference>
<dbReference type="Proteomes" id="UP000223749">
    <property type="component" value="Chromosome"/>
</dbReference>
<dbReference type="SUPFAM" id="SSF103473">
    <property type="entry name" value="MFS general substrate transporter"/>
    <property type="match status" value="1"/>
</dbReference>
<keyword evidence="2" id="KW-0813">Transport</keyword>
<proteinExistence type="predicted"/>
<evidence type="ECO:0000256" key="1">
    <source>
        <dbReference type="ARBA" id="ARBA00004651"/>
    </source>
</evidence>
<reference evidence="9 10" key="1">
    <citation type="submission" date="2017-10" db="EMBL/GenBank/DDBJ databases">
        <title>Whole genome of Pedobacter ginsengisoli T01R-27 isolated from tomato rhizosphere.</title>
        <authorList>
            <person name="Weon H.-Y."/>
            <person name="Lee S.A."/>
            <person name="Sang M.K."/>
            <person name="Song J."/>
        </authorList>
    </citation>
    <scope>NUCLEOTIDE SEQUENCE [LARGE SCALE GENOMIC DNA]</scope>
    <source>
        <strain evidence="9 10">T01R-27</strain>
    </source>
</reference>
<dbReference type="Gene3D" id="1.20.1250.20">
    <property type="entry name" value="MFS general substrate transporter like domains"/>
    <property type="match status" value="2"/>
</dbReference>
<keyword evidence="4 7" id="KW-0812">Transmembrane</keyword>
<feature type="transmembrane region" description="Helical" evidence="7">
    <location>
        <begin position="222"/>
        <end position="246"/>
    </location>
</feature>
<evidence type="ECO:0000313" key="10">
    <source>
        <dbReference type="Proteomes" id="UP000223749"/>
    </source>
</evidence>
<dbReference type="KEGG" id="pgs:CPT03_02005"/>
<keyword evidence="10" id="KW-1185">Reference proteome</keyword>
<dbReference type="InterPro" id="IPR036259">
    <property type="entry name" value="MFS_trans_sf"/>
</dbReference>
<dbReference type="InterPro" id="IPR011701">
    <property type="entry name" value="MFS"/>
</dbReference>
<dbReference type="GO" id="GO:0005886">
    <property type="term" value="C:plasma membrane"/>
    <property type="evidence" value="ECO:0007669"/>
    <property type="project" value="UniProtKB-SubCell"/>
</dbReference>
<feature type="transmembrane region" description="Helical" evidence="7">
    <location>
        <begin position="56"/>
        <end position="75"/>
    </location>
</feature>
<feature type="transmembrane region" description="Helical" evidence="7">
    <location>
        <begin position="20"/>
        <end position="44"/>
    </location>
</feature>
<feature type="transmembrane region" description="Helical" evidence="7">
    <location>
        <begin position="148"/>
        <end position="167"/>
    </location>
</feature>
<feature type="domain" description="Major facilitator superfamily (MFS) profile" evidence="8">
    <location>
        <begin position="18"/>
        <end position="401"/>
    </location>
</feature>
<evidence type="ECO:0000256" key="6">
    <source>
        <dbReference type="ARBA" id="ARBA00023136"/>
    </source>
</evidence>
<feature type="transmembrane region" description="Helical" evidence="7">
    <location>
        <begin position="346"/>
        <end position="366"/>
    </location>
</feature>
<evidence type="ECO:0000256" key="5">
    <source>
        <dbReference type="ARBA" id="ARBA00022989"/>
    </source>
</evidence>
<dbReference type="PANTHER" id="PTHR23517:SF2">
    <property type="entry name" value="MULTIDRUG RESISTANCE PROTEIN MDTH"/>
    <property type="match status" value="1"/>
</dbReference>
<protein>
    <submittedName>
        <fullName evidence="9">MFS transporter</fullName>
    </submittedName>
</protein>
<name>A0A2D1U140_9SPHI</name>